<sequence length="777" mass="84747">MAQHKTTLSNDIAALRLTTGVLDAVSPLSIYPHRLHASWSRRSCRLRALAAFHGILICLGTIFMTSAYDARAESASAADTAVQSFNILPSPLEDTLNRFAQQTGITLSFNAAEIKGLMTQGLQGDFTVQAGLNQLPIGSGLQAVPQANGYAIKRTQESTASAPSGTASSSGVPVLPPLVVSASKGRDYAVAQSVTATKTNTLLRDVPQAITVVTQDLIKDQGMLSMADVVRYVPGVGMAQGEGNTDAPIFRGNQSTGNFFVDGIRDDVEYFRDLYNIERVETLKGPNGMIFGRGGAGGVINRVSKVAGWDPIRSFSFQAGSFGTKRLLMDVGQGLNDVAAFRVNAMYENSGSYRDGVHLSRHGINPTLTLKPTDRTNITMGGEYFRDDRVADRGIPSFMGRPIDTSTSTFFGDPRRSPTGTTVLSLYSLIEHGFDNGVTFRNRTRYAVYDKFYQNIFPSTVSPDGTMVDLGAYNSSMKRSNVFNQSDLMYTLNTGPLEHRLLAGIEVGQQITNNLRKTGYFNNDVFSGTDHPDDPEDDALFSSVSVPVINPRTADPVSFRLDPTGVSNRITANIIGLYVQNQLKWSKFQAILGLRYDDFELKLHNNRTGEELSKTNGLLSPRAGLVFKPIEPVSIYWSYSLAYVPRAGDQLSSLEITNQALTPERFINLEAGVKWDIRPNLAVTAAAYRLDRTNVAIPDPVNPVRLLLANAQRSEGIELGISGRITSTWSVMGGYAYQDSRITRSQGEGGEAGSVLAQVPRHTFSLWNRLDITPWWG</sequence>
<dbReference type="PANTHER" id="PTHR32552">
    <property type="entry name" value="FERRICHROME IRON RECEPTOR-RELATED"/>
    <property type="match status" value="1"/>
</dbReference>
<evidence type="ECO:0000256" key="13">
    <source>
        <dbReference type="ARBA" id="ARBA00023237"/>
    </source>
</evidence>
<comment type="similarity">
    <text evidence="2 14 15">Belongs to the TonB-dependent receptor family.</text>
</comment>
<dbReference type="Pfam" id="PF00593">
    <property type="entry name" value="TonB_dep_Rec_b-barrel"/>
    <property type="match status" value="1"/>
</dbReference>
<dbReference type="EMBL" id="FOBH01000014">
    <property type="protein sequence ID" value="SEL53201.1"/>
    <property type="molecule type" value="Genomic_DNA"/>
</dbReference>
<evidence type="ECO:0000259" key="17">
    <source>
        <dbReference type="SMART" id="SM00965"/>
    </source>
</evidence>
<evidence type="ECO:0000256" key="4">
    <source>
        <dbReference type="ARBA" id="ARBA00022452"/>
    </source>
</evidence>
<dbReference type="STRING" id="1233.SAMN05216387_11422"/>
<keyword evidence="3 14" id="KW-0813">Transport</keyword>
<dbReference type="InterPro" id="IPR000531">
    <property type="entry name" value="Beta-barrel_TonB"/>
</dbReference>
<dbReference type="SMART" id="SM00965">
    <property type="entry name" value="STN"/>
    <property type="match status" value="1"/>
</dbReference>
<dbReference type="CDD" id="cd01347">
    <property type="entry name" value="ligand_gated_channel"/>
    <property type="match status" value="1"/>
</dbReference>
<proteinExistence type="inferred from homology"/>
<dbReference type="Gene3D" id="2.170.130.10">
    <property type="entry name" value="TonB-dependent receptor, plug domain"/>
    <property type="match status" value="1"/>
</dbReference>
<dbReference type="PROSITE" id="PS52016">
    <property type="entry name" value="TONB_DEPENDENT_REC_3"/>
    <property type="match status" value="1"/>
</dbReference>
<keyword evidence="8" id="KW-0408">Iron</keyword>
<dbReference type="GO" id="GO:0015891">
    <property type="term" value="P:siderophore transport"/>
    <property type="evidence" value="ECO:0007669"/>
    <property type="project" value="InterPro"/>
</dbReference>
<evidence type="ECO:0000256" key="15">
    <source>
        <dbReference type="RuleBase" id="RU003357"/>
    </source>
</evidence>
<dbReference type="GO" id="GO:0015344">
    <property type="term" value="F:siderophore uptake transmembrane transporter activity"/>
    <property type="evidence" value="ECO:0007669"/>
    <property type="project" value="TreeGrafter"/>
</dbReference>
<keyword evidence="5" id="KW-0410">Iron transport</keyword>
<name>A0A1H7QYU5_9PROT</name>
<evidence type="ECO:0000256" key="5">
    <source>
        <dbReference type="ARBA" id="ARBA00022496"/>
    </source>
</evidence>
<dbReference type="NCBIfam" id="TIGR01783">
    <property type="entry name" value="TonB-siderophor"/>
    <property type="match status" value="1"/>
</dbReference>
<dbReference type="Gene3D" id="2.40.170.20">
    <property type="entry name" value="TonB-dependent receptor, beta-barrel domain"/>
    <property type="match status" value="1"/>
</dbReference>
<keyword evidence="4 14" id="KW-1134">Transmembrane beta strand</keyword>
<dbReference type="InterPro" id="IPR039426">
    <property type="entry name" value="TonB-dep_rcpt-like"/>
</dbReference>
<evidence type="ECO:0000256" key="6">
    <source>
        <dbReference type="ARBA" id="ARBA00022692"/>
    </source>
</evidence>
<keyword evidence="10 15" id="KW-0798">TonB box</keyword>
<dbReference type="InterPro" id="IPR011662">
    <property type="entry name" value="Secretin/TonB_short_N"/>
</dbReference>
<keyword evidence="16" id="KW-1133">Transmembrane helix</keyword>
<accession>A0A1H7QYU5</accession>
<dbReference type="GO" id="GO:0038023">
    <property type="term" value="F:signaling receptor activity"/>
    <property type="evidence" value="ECO:0007669"/>
    <property type="project" value="InterPro"/>
</dbReference>
<evidence type="ECO:0000256" key="1">
    <source>
        <dbReference type="ARBA" id="ARBA00004571"/>
    </source>
</evidence>
<dbReference type="GO" id="GO:0009279">
    <property type="term" value="C:cell outer membrane"/>
    <property type="evidence" value="ECO:0007669"/>
    <property type="project" value="UniProtKB-SubCell"/>
</dbReference>
<evidence type="ECO:0000256" key="9">
    <source>
        <dbReference type="ARBA" id="ARBA00023065"/>
    </source>
</evidence>
<organism evidence="18 19">
    <name type="scientific">Nitrosovibrio tenuis</name>
    <dbReference type="NCBI Taxonomy" id="1233"/>
    <lineage>
        <taxon>Bacteria</taxon>
        <taxon>Pseudomonadati</taxon>
        <taxon>Pseudomonadota</taxon>
        <taxon>Betaproteobacteria</taxon>
        <taxon>Nitrosomonadales</taxon>
        <taxon>Nitrosomonadaceae</taxon>
        <taxon>Nitrosovibrio</taxon>
    </lineage>
</organism>
<feature type="domain" description="Secretin/TonB short N-terminal" evidence="17">
    <location>
        <begin position="105"/>
        <end position="155"/>
    </location>
</feature>
<dbReference type="Proteomes" id="UP000198620">
    <property type="component" value="Unassembled WGS sequence"/>
</dbReference>
<keyword evidence="19" id="KW-1185">Reference proteome</keyword>
<dbReference type="InterPro" id="IPR037066">
    <property type="entry name" value="Plug_dom_sf"/>
</dbReference>
<dbReference type="Gene3D" id="3.55.50.30">
    <property type="match status" value="1"/>
</dbReference>
<dbReference type="InterPro" id="IPR010105">
    <property type="entry name" value="TonB_sidphr_rcpt"/>
</dbReference>
<evidence type="ECO:0000313" key="18">
    <source>
        <dbReference type="EMBL" id="SEL53201.1"/>
    </source>
</evidence>
<keyword evidence="7" id="KW-0732">Signal</keyword>
<gene>
    <name evidence="18" type="ORF">SAMN05216387_11422</name>
</gene>
<comment type="subcellular location">
    <subcellularLocation>
        <location evidence="1 14">Cell outer membrane</location>
        <topology evidence="1 14">Multi-pass membrane protein</topology>
    </subcellularLocation>
</comment>
<evidence type="ECO:0000256" key="12">
    <source>
        <dbReference type="ARBA" id="ARBA00023170"/>
    </source>
</evidence>
<keyword evidence="6 14" id="KW-0812">Transmembrane</keyword>
<keyword evidence="12 18" id="KW-0675">Receptor</keyword>
<dbReference type="InterPro" id="IPR036942">
    <property type="entry name" value="Beta-barrel_TonB_sf"/>
</dbReference>
<evidence type="ECO:0000256" key="11">
    <source>
        <dbReference type="ARBA" id="ARBA00023136"/>
    </source>
</evidence>
<dbReference type="PANTHER" id="PTHR32552:SF68">
    <property type="entry name" value="FERRICHROME OUTER MEMBRANE TRANSPORTER_PHAGE RECEPTOR"/>
    <property type="match status" value="1"/>
</dbReference>
<evidence type="ECO:0000256" key="7">
    <source>
        <dbReference type="ARBA" id="ARBA00022729"/>
    </source>
</evidence>
<feature type="transmembrane region" description="Helical" evidence="16">
    <location>
        <begin position="48"/>
        <end position="68"/>
    </location>
</feature>
<dbReference type="Pfam" id="PF07715">
    <property type="entry name" value="Plug"/>
    <property type="match status" value="1"/>
</dbReference>
<evidence type="ECO:0000313" key="19">
    <source>
        <dbReference type="Proteomes" id="UP000198620"/>
    </source>
</evidence>
<evidence type="ECO:0000256" key="3">
    <source>
        <dbReference type="ARBA" id="ARBA00022448"/>
    </source>
</evidence>
<keyword evidence="11 14" id="KW-0472">Membrane</keyword>
<dbReference type="AlphaFoldDB" id="A0A1H7QYU5"/>
<evidence type="ECO:0000256" key="14">
    <source>
        <dbReference type="PROSITE-ProRule" id="PRU01360"/>
    </source>
</evidence>
<evidence type="ECO:0000256" key="10">
    <source>
        <dbReference type="ARBA" id="ARBA00023077"/>
    </source>
</evidence>
<dbReference type="SUPFAM" id="SSF56935">
    <property type="entry name" value="Porins"/>
    <property type="match status" value="1"/>
</dbReference>
<dbReference type="InterPro" id="IPR012910">
    <property type="entry name" value="Plug_dom"/>
</dbReference>
<protein>
    <submittedName>
        <fullName evidence="18">Catecholate siderophore receptor</fullName>
    </submittedName>
</protein>
<keyword evidence="13 14" id="KW-0998">Cell outer membrane</keyword>
<reference evidence="18 19" key="1">
    <citation type="submission" date="2016-10" db="EMBL/GenBank/DDBJ databases">
        <authorList>
            <person name="de Groot N.N."/>
        </authorList>
    </citation>
    <scope>NUCLEOTIDE SEQUENCE [LARGE SCALE GENOMIC DNA]</scope>
    <source>
        <strain evidence="18 19">Nv1</strain>
    </source>
</reference>
<keyword evidence="9" id="KW-0406">Ion transport</keyword>
<evidence type="ECO:0000256" key="16">
    <source>
        <dbReference type="SAM" id="Phobius"/>
    </source>
</evidence>
<evidence type="ECO:0000256" key="8">
    <source>
        <dbReference type="ARBA" id="ARBA00023004"/>
    </source>
</evidence>
<evidence type="ECO:0000256" key="2">
    <source>
        <dbReference type="ARBA" id="ARBA00009810"/>
    </source>
</evidence>